<evidence type="ECO:0000256" key="2">
    <source>
        <dbReference type="ARBA" id="ARBA00010743"/>
    </source>
</evidence>
<dbReference type="GO" id="GO:0006357">
    <property type="term" value="P:regulation of transcription by RNA polymerase II"/>
    <property type="evidence" value="ECO:0007669"/>
    <property type="project" value="InterPro"/>
</dbReference>
<evidence type="ECO:0000313" key="6">
    <source>
        <dbReference type="Proteomes" id="UP000629468"/>
    </source>
</evidence>
<comment type="caution">
    <text evidence="5">The sequence shown here is derived from an EMBL/GenBank/DDBJ whole genome shotgun (WGS) entry which is preliminary data.</text>
</comment>
<evidence type="ECO:0000256" key="1">
    <source>
        <dbReference type="ARBA" id="ARBA00004123"/>
    </source>
</evidence>
<dbReference type="Proteomes" id="UP000629468">
    <property type="component" value="Unassembled WGS sequence"/>
</dbReference>
<keyword evidence="3 4" id="KW-0539">Nucleus</keyword>
<organism evidence="5 6">
    <name type="scientific">Agaricus bisporus var. burnettii</name>
    <dbReference type="NCBI Taxonomy" id="192524"/>
    <lineage>
        <taxon>Eukaryota</taxon>
        <taxon>Fungi</taxon>
        <taxon>Dikarya</taxon>
        <taxon>Basidiomycota</taxon>
        <taxon>Agaricomycotina</taxon>
        <taxon>Agaricomycetes</taxon>
        <taxon>Agaricomycetidae</taxon>
        <taxon>Agaricales</taxon>
        <taxon>Agaricineae</taxon>
        <taxon>Agaricaceae</taxon>
        <taxon>Agaricus</taxon>
    </lineage>
</organism>
<dbReference type="InterPro" id="IPR013921">
    <property type="entry name" value="Mediator_Med20"/>
</dbReference>
<dbReference type="EMBL" id="JABXXO010000006">
    <property type="protein sequence ID" value="KAF7775948.1"/>
    <property type="molecule type" value="Genomic_DNA"/>
</dbReference>
<keyword evidence="4" id="KW-0804">Transcription</keyword>
<evidence type="ECO:0000313" key="5">
    <source>
        <dbReference type="EMBL" id="KAF7775948.1"/>
    </source>
</evidence>
<comment type="similarity">
    <text evidence="2 4">Belongs to the Mediator complex subunit 20 family.</text>
</comment>
<keyword evidence="4" id="KW-0010">Activator</keyword>
<accession>A0A8H7F347</accession>
<keyword evidence="4" id="KW-0805">Transcription regulation</keyword>
<protein>
    <recommendedName>
        <fullName evidence="4">Mediator of RNA polymerase II transcription subunit 20</fullName>
    </recommendedName>
    <alternativeName>
        <fullName evidence="4">Mediator complex subunit 20</fullName>
    </alternativeName>
</protein>
<evidence type="ECO:0000256" key="3">
    <source>
        <dbReference type="ARBA" id="ARBA00023242"/>
    </source>
</evidence>
<dbReference type="OMA" id="WIVRIGN"/>
<comment type="subcellular location">
    <subcellularLocation>
        <location evidence="1 4">Nucleus</location>
    </subcellularLocation>
</comment>
<sequence length="292" mass="32166">MGLTGLARWINAPPQGLGLVRDNMMLNHNATYRGKWNISIRSYRSTINQLPIPALHGKPDRLMCSLTMDDNVFVLIENPDAPMRADVLAAAPPGDESTYIQGCTHFRTTFLTLRPPGALEQLLAQLKARWLSVRQTTATQSRGSHTSGQQILIDGQVFAIGTDWIVRIGNVVLAGGAVKGMLLEAEYLPLPLLRSSNVDGTSELLSNLLTSILPNIPDAKTVAVTMSETQWEDSMYAREDPVQKSEDMMSDDIYAIGHEDIPESKRGDWLGLDRERRSAFVILGALRSEGLL</sequence>
<dbReference type="GO" id="GO:0003712">
    <property type="term" value="F:transcription coregulator activity"/>
    <property type="evidence" value="ECO:0007669"/>
    <property type="project" value="InterPro"/>
</dbReference>
<name>A0A8H7F347_AGABI</name>
<comment type="function">
    <text evidence="4">Component of the Mediator complex, a coactivator involved in the regulated transcription of nearly all RNA polymerase II-dependent genes. Mediator functions as a bridge to convey information from gene-specific regulatory proteins to the basal RNA polymerase II transcription machinery. Mediator is recruited to promoters by direct interactions with regulatory proteins and serves as a scaffold for the assembly of a functional preinitiation complex with RNA polymerase II and the general transcription factors.</text>
</comment>
<reference evidence="5 6" key="1">
    <citation type="journal article" name="Sci. Rep.">
        <title>Telomere-to-telomere assembled and centromere annotated genomes of the two main subspecies of the button mushroom Agaricus bisporus reveal especially polymorphic chromosome ends.</title>
        <authorList>
            <person name="Sonnenberg A.S.M."/>
            <person name="Sedaghat-Telgerd N."/>
            <person name="Lavrijssen B."/>
            <person name="Ohm R.A."/>
            <person name="Hendrickx P.M."/>
            <person name="Scholtmeijer K."/>
            <person name="Baars J.J.P."/>
            <person name="van Peer A."/>
        </authorList>
    </citation>
    <scope>NUCLEOTIDE SEQUENCE [LARGE SCALE GENOMIC DNA]</scope>
    <source>
        <strain evidence="5 6">H119_p4</strain>
    </source>
</reference>
<dbReference type="Pfam" id="PF08612">
    <property type="entry name" value="Med20"/>
    <property type="match status" value="1"/>
</dbReference>
<proteinExistence type="inferred from homology"/>
<comment type="subunit">
    <text evidence="4">Component of the Mediator complex.</text>
</comment>
<evidence type="ECO:0000256" key="4">
    <source>
        <dbReference type="RuleBase" id="RU364152"/>
    </source>
</evidence>
<gene>
    <name evidence="4" type="primary">MED20</name>
    <name evidence="5" type="ORF">Agabi119p4_4341</name>
</gene>
<dbReference type="GO" id="GO:0016592">
    <property type="term" value="C:mediator complex"/>
    <property type="evidence" value="ECO:0007669"/>
    <property type="project" value="InterPro"/>
</dbReference>
<dbReference type="AlphaFoldDB" id="A0A8H7F347"/>